<dbReference type="PANTHER" id="PTHR46044">
    <property type="entry name" value="NITRILASE"/>
    <property type="match status" value="1"/>
</dbReference>
<dbReference type="GO" id="GO:0018762">
    <property type="term" value="F:aliphatic nitrilase activity"/>
    <property type="evidence" value="ECO:0007669"/>
    <property type="project" value="UniProtKB-EC"/>
</dbReference>
<feature type="active site" description="Proton acceptor" evidence="2">
    <location>
        <position position="48"/>
    </location>
</feature>
<comment type="similarity">
    <text evidence="1">Belongs to the carbon-nitrogen hydrolase superfamily. Nitrilase family.</text>
</comment>
<dbReference type="EC" id="3.5.5.7" evidence="4"/>
<dbReference type="EMBL" id="CAKMMF010000004">
    <property type="protein sequence ID" value="CAH1197649.1"/>
    <property type="molecule type" value="Genomic_DNA"/>
</dbReference>
<name>A0ABN8G2M4_9BACL</name>
<evidence type="ECO:0000313" key="4">
    <source>
        <dbReference type="EMBL" id="CAH1197649.1"/>
    </source>
</evidence>
<organism evidence="4 5">
    <name type="scientific">Paenibacillus plantiphilus</name>
    <dbReference type="NCBI Taxonomy" id="2905650"/>
    <lineage>
        <taxon>Bacteria</taxon>
        <taxon>Bacillati</taxon>
        <taxon>Bacillota</taxon>
        <taxon>Bacilli</taxon>
        <taxon>Bacillales</taxon>
        <taxon>Paenibacillaceae</taxon>
        <taxon>Paenibacillus</taxon>
    </lineage>
</organism>
<gene>
    <name evidence="4" type="ORF">PAECIP111893_00864</name>
</gene>
<dbReference type="Gene3D" id="3.60.110.10">
    <property type="entry name" value="Carbon-nitrogen hydrolase"/>
    <property type="match status" value="1"/>
</dbReference>
<dbReference type="Proteomes" id="UP000838686">
    <property type="component" value="Unassembled WGS sequence"/>
</dbReference>
<accession>A0ABN8G2M4</accession>
<dbReference type="PROSITE" id="PS00921">
    <property type="entry name" value="NITRIL_CHT_2"/>
    <property type="match status" value="1"/>
</dbReference>
<evidence type="ECO:0000313" key="5">
    <source>
        <dbReference type="Proteomes" id="UP000838686"/>
    </source>
</evidence>
<protein>
    <submittedName>
        <fullName evidence="4">Nitrilase</fullName>
        <ecNumber evidence="4">3.5.5.7</ecNumber>
    </submittedName>
</protein>
<dbReference type="PROSITE" id="PS00920">
    <property type="entry name" value="NITRIL_CHT_1"/>
    <property type="match status" value="1"/>
</dbReference>
<evidence type="ECO:0000256" key="1">
    <source>
        <dbReference type="ARBA" id="ARBA00008129"/>
    </source>
</evidence>
<dbReference type="Pfam" id="PF00795">
    <property type="entry name" value="CN_hydrolase"/>
    <property type="match status" value="1"/>
</dbReference>
<dbReference type="PROSITE" id="PS50263">
    <property type="entry name" value="CN_HYDROLASE"/>
    <property type="match status" value="1"/>
</dbReference>
<evidence type="ECO:0000259" key="3">
    <source>
        <dbReference type="PROSITE" id="PS50263"/>
    </source>
</evidence>
<dbReference type="InterPro" id="IPR003010">
    <property type="entry name" value="C-N_Hydrolase"/>
</dbReference>
<sequence length="327" mass="36032">MKGLNGAVRVAVVQAAPILFDKESAFQKVISYAKEASGQGVKLLVFPEVFISGYPRGLSLGARVGSRTPEGRGDWARYWESAIDIPGADTERLGEIAREYGLYLMIGVVERDQEFSGSTLYNSIVYVGPEGELLGKHRKLMPTGAERLLWGQGDGSTLTVIDTPFGRIGGLICWENYMPLARTAMYAKGIDILITPTADARDTWQATLQHIACEGRCYVLSSNQYVTKSSYPTDLYCYSDIEQDSDVLCRGGSAIVGPLGEYIGEPLYDGEGMLVADLDMSLVTRSRFDFDVVGHYNRPDVFQLIVNETKRDIVRFQSYTIANAIEA</sequence>
<keyword evidence="5" id="KW-1185">Reference proteome</keyword>
<feature type="domain" description="CN hydrolase" evidence="3">
    <location>
        <begin position="8"/>
        <end position="280"/>
    </location>
</feature>
<dbReference type="CDD" id="cd07564">
    <property type="entry name" value="nitrilases_CHs"/>
    <property type="match status" value="1"/>
</dbReference>
<evidence type="ECO:0000256" key="2">
    <source>
        <dbReference type="PROSITE-ProRule" id="PRU10139"/>
    </source>
</evidence>
<proteinExistence type="inferred from homology"/>
<comment type="caution">
    <text evidence="4">The sequence shown here is derived from an EMBL/GenBank/DDBJ whole genome shotgun (WGS) entry which is preliminary data.</text>
</comment>
<reference evidence="4" key="1">
    <citation type="submission" date="2022-01" db="EMBL/GenBank/DDBJ databases">
        <authorList>
            <person name="Criscuolo A."/>
        </authorList>
    </citation>
    <scope>NUCLEOTIDE SEQUENCE</scope>
    <source>
        <strain evidence="4">CIP111893</strain>
    </source>
</reference>
<dbReference type="InterPro" id="IPR036526">
    <property type="entry name" value="C-N_Hydrolase_sf"/>
</dbReference>
<dbReference type="RefSeq" id="WP_236339187.1">
    <property type="nucleotide sequence ID" value="NZ_CAKMMF010000004.1"/>
</dbReference>
<dbReference type="InterPro" id="IPR000132">
    <property type="entry name" value="Nitrilase/CN_hydratase_CS"/>
</dbReference>
<keyword evidence="4" id="KW-0378">Hydrolase</keyword>
<dbReference type="InterPro" id="IPR044149">
    <property type="entry name" value="Nitrilases_CHs"/>
</dbReference>
<dbReference type="SUPFAM" id="SSF56317">
    <property type="entry name" value="Carbon-nitrogen hydrolase"/>
    <property type="match status" value="1"/>
</dbReference>
<dbReference type="PANTHER" id="PTHR46044:SF1">
    <property type="entry name" value="CN HYDROLASE DOMAIN-CONTAINING PROTEIN"/>
    <property type="match status" value="1"/>
</dbReference>